<sequence>MFIHKSKYLRDCYLTMYCLCPDTEYKRASSGDSYINTNSQSKTLHTLLNLNPPRASLQILSTLLLRLKHIISRHLLLEISHISLEPLAQLSAATAVAVANILRDVRLTLSL</sequence>
<dbReference type="Proteomes" id="UP000217199">
    <property type="component" value="Unassembled WGS sequence"/>
</dbReference>
<dbReference type="EMBL" id="NBII01000003">
    <property type="protein sequence ID" value="PAV21306.1"/>
    <property type="molecule type" value="Genomic_DNA"/>
</dbReference>
<proteinExistence type="predicted"/>
<name>A0A286UNY0_9AGAM</name>
<keyword evidence="2" id="KW-1185">Reference proteome</keyword>
<comment type="caution">
    <text evidence="1">The sequence shown here is derived from an EMBL/GenBank/DDBJ whole genome shotgun (WGS) entry which is preliminary data.</text>
</comment>
<evidence type="ECO:0000313" key="2">
    <source>
        <dbReference type="Proteomes" id="UP000217199"/>
    </source>
</evidence>
<dbReference type="InParanoid" id="A0A286UNY0"/>
<accession>A0A286UNY0</accession>
<organism evidence="1 2">
    <name type="scientific">Pyrrhoderma noxium</name>
    <dbReference type="NCBI Taxonomy" id="2282107"/>
    <lineage>
        <taxon>Eukaryota</taxon>
        <taxon>Fungi</taxon>
        <taxon>Dikarya</taxon>
        <taxon>Basidiomycota</taxon>
        <taxon>Agaricomycotina</taxon>
        <taxon>Agaricomycetes</taxon>
        <taxon>Hymenochaetales</taxon>
        <taxon>Hymenochaetaceae</taxon>
        <taxon>Pyrrhoderma</taxon>
    </lineage>
</organism>
<evidence type="ECO:0000313" key="1">
    <source>
        <dbReference type="EMBL" id="PAV21306.1"/>
    </source>
</evidence>
<gene>
    <name evidence="1" type="ORF">PNOK_0393300</name>
</gene>
<reference evidence="1 2" key="1">
    <citation type="journal article" date="2017" name="Mol. Ecol.">
        <title>Comparative and population genomic landscape of Phellinus noxius: A hypervariable fungus causing root rot in trees.</title>
        <authorList>
            <person name="Chung C.L."/>
            <person name="Lee T.J."/>
            <person name="Akiba M."/>
            <person name="Lee H.H."/>
            <person name="Kuo T.H."/>
            <person name="Liu D."/>
            <person name="Ke H.M."/>
            <person name="Yokoi T."/>
            <person name="Roa M.B."/>
            <person name="Lu M.J."/>
            <person name="Chang Y.Y."/>
            <person name="Ann P.J."/>
            <person name="Tsai J.N."/>
            <person name="Chen C.Y."/>
            <person name="Tzean S.S."/>
            <person name="Ota Y."/>
            <person name="Hattori T."/>
            <person name="Sahashi N."/>
            <person name="Liou R.F."/>
            <person name="Kikuchi T."/>
            <person name="Tsai I.J."/>
        </authorList>
    </citation>
    <scope>NUCLEOTIDE SEQUENCE [LARGE SCALE GENOMIC DNA]</scope>
    <source>
        <strain evidence="1 2">FFPRI411160</strain>
    </source>
</reference>
<dbReference type="AlphaFoldDB" id="A0A286UNY0"/>
<protein>
    <submittedName>
        <fullName evidence="1">Uncharacterized protein</fullName>
    </submittedName>
</protein>